<dbReference type="InterPro" id="IPR002888">
    <property type="entry name" value="2Fe-2S-bd"/>
</dbReference>
<keyword evidence="3" id="KW-0560">Oxidoreductase</keyword>
<dbReference type="InterPro" id="IPR036884">
    <property type="entry name" value="2Fe-2S-bd_dom_sf"/>
</dbReference>
<name>A0A6M7TIC5_9HYPH</name>
<dbReference type="GO" id="GO:0051537">
    <property type="term" value="F:2 iron, 2 sulfur cluster binding"/>
    <property type="evidence" value="ECO:0007669"/>
    <property type="project" value="UniProtKB-KW"/>
</dbReference>
<keyword evidence="1" id="KW-0001">2Fe-2S</keyword>
<sequence>MVVTFQLNGEDCRFDGDPMTPLVDILRQERFLTGTKAVCREGFCGACTVHVDDEAVPSCLKPVGLVQGCAVTTIEGLSSGNQVLHPLQANFEAADAVQCGMCFPGMVMSLSAFVRDNPHASRPEIKAAMVGNICRCTGYERIVDAVADCLDQARKAGQLVGGIHV</sequence>
<dbReference type="Proteomes" id="UP000275530">
    <property type="component" value="Unassembled WGS sequence"/>
</dbReference>
<evidence type="ECO:0000256" key="4">
    <source>
        <dbReference type="ARBA" id="ARBA00023004"/>
    </source>
</evidence>
<dbReference type="PANTHER" id="PTHR44379:SF5">
    <property type="entry name" value="OXIDOREDUCTASE WITH IRON-SULFUR SUBUNIT"/>
    <property type="match status" value="1"/>
</dbReference>
<dbReference type="Pfam" id="PF00111">
    <property type="entry name" value="Fer2"/>
    <property type="match status" value="1"/>
</dbReference>
<dbReference type="Gene3D" id="1.10.150.120">
    <property type="entry name" value="[2Fe-2S]-binding domain"/>
    <property type="match status" value="1"/>
</dbReference>
<dbReference type="Pfam" id="PF01799">
    <property type="entry name" value="Fer2_2"/>
    <property type="match status" value="1"/>
</dbReference>
<keyword evidence="5" id="KW-0411">Iron-sulfur</keyword>
<dbReference type="GO" id="GO:0046872">
    <property type="term" value="F:metal ion binding"/>
    <property type="evidence" value="ECO:0007669"/>
    <property type="project" value="UniProtKB-KW"/>
</dbReference>
<keyword evidence="4" id="KW-0408">Iron</keyword>
<gene>
    <name evidence="6" type="ORF">D3242_26410</name>
</gene>
<protein>
    <submittedName>
        <fullName evidence="6">(2Fe-2S)-binding protein</fullName>
    </submittedName>
</protein>
<proteinExistence type="predicted"/>
<accession>A0A6M7TIC5</accession>
<dbReference type="AlphaFoldDB" id="A0A6M7TIC5"/>
<keyword evidence="7" id="KW-1185">Reference proteome</keyword>
<evidence type="ECO:0000256" key="2">
    <source>
        <dbReference type="ARBA" id="ARBA00022723"/>
    </source>
</evidence>
<reference evidence="6 7" key="1">
    <citation type="submission" date="2018-09" db="EMBL/GenBank/DDBJ databases">
        <title>Mesorhizobium carmichaelinearum sp. nov. isolated from Carmichaelinea spp. root nodules in New Zealand.</title>
        <authorList>
            <person name="De Meyer S.E."/>
        </authorList>
    </citation>
    <scope>NUCLEOTIDE SEQUENCE [LARGE SCALE GENOMIC DNA]</scope>
    <source>
        <strain evidence="6 7">LMG 28313</strain>
    </source>
</reference>
<dbReference type="PANTHER" id="PTHR44379">
    <property type="entry name" value="OXIDOREDUCTASE WITH IRON-SULFUR SUBUNIT"/>
    <property type="match status" value="1"/>
</dbReference>
<dbReference type="InterPro" id="IPR012675">
    <property type="entry name" value="Beta-grasp_dom_sf"/>
</dbReference>
<dbReference type="SUPFAM" id="SSF54292">
    <property type="entry name" value="2Fe-2S ferredoxin-like"/>
    <property type="match status" value="1"/>
</dbReference>
<evidence type="ECO:0000256" key="5">
    <source>
        <dbReference type="ARBA" id="ARBA00023014"/>
    </source>
</evidence>
<dbReference type="InterPro" id="IPR051452">
    <property type="entry name" value="Diverse_Oxidoreductases"/>
</dbReference>
<dbReference type="PROSITE" id="PS51085">
    <property type="entry name" value="2FE2S_FER_2"/>
    <property type="match status" value="1"/>
</dbReference>
<dbReference type="InterPro" id="IPR006058">
    <property type="entry name" value="2Fe2S_fd_BS"/>
</dbReference>
<comment type="caution">
    <text evidence="6">The sequence shown here is derived from an EMBL/GenBank/DDBJ whole genome shotgun (WGS) entry which is preliminary data.</text>
</comment>
<dbReference type="CDD" id="cd00207">
    <property type="entry name" value="fer2"/>
    <property type="match status" value="1"/>
</dbReference>
<dbReference type="EMBL" id="QZXA01000011">
    <property type="protein sequence ID" value="RJT30243.1"/>
    <property type="molecule type" value="Genomic_DNA"/>
</dbReference>
<dbReference type="PROSITE" id="PS00197">
    <property type="entry name" value="2FE2S_FER_1"/>
    <property type="match status" value="1"/>
</dbReference>
<dbReference type="RefSeq" id="WP_019860208.1">
    <property type="nucleotide sequence ID" value="NZ_CP033507.1"/>
</dbReference>
<dbReference type="InterPro" id="IPR001041">
    <property type="entry name" value="2Fe-2S_ferredoxin-type"/>
</dbReference>
<dbReference type="GO" id="GO:0016491">
    <property type="term" value="F:oxidoreductase activity"/>
    <property type="evidence" value="ECO:0007669"/>
    <property type="project" value="UniProtKB-KW"/>
</dbReference>
<evidence type="ECO:0000256" key="1">
    <source>
        <dbReference type="ARBA" id="ARBA00022714"/>
    </source>
</evidence>
<keyword evidence="2" id="KW-0479">Metal-binding</keyword>
<dbReference type="InterPro" id="IPR036010">
    <property type="entry name" value="2Fe-2S_ferredoxin-like_sf"/>
</dbReference>
<organism evidence="6 7">
    <name type="scientific">Mesorhizobium jarvisii</name>
    <dbReference type="NCBI Taxonomy" id="1777867"/>
    <lineage>
        <taxon>Bacteria</taxon>
        <taxon>Pseudomonadati</taxon>
        <taxon>Pseudomonadota</taxon>
        <taxon>Alphaproteobacteria</taxon>
        <taxon>Hyphomicrobiales</taxon>
        <taxon>Phyllobacteriaceae</taxon>
        <taxon>Mesorhizobium</taxon>
    </lineage>
</organism>
<evidence type="ECO:0000256" key="3">
    <source>
        <dbReference type="ARBA" id="ARBA00023002"/>
    </source>
</evidence>
<dbReference type="SUPFAM" id="SSF47741">
    <property type="entry name" value="CO dehydrogenase ISP C-domain like"/>
    <property type="match status" value="1"/>
</dbReference>
<dbReference type="Gene3D" id="3.10.20.30">
    <property type="match status" value="1"/>
</dbReference>
<evidence type="ECO:0000313" key="7">
    <source>
        <dbReference type="Proteomes" id="UP000275530"/>
    </source>
</evidence>
<evidence type="ECO:0000313" key="6">
    <source>
        <dbReference type="EMBL" id="RJT30243.1"/>
    </source>
</evidence>